<reference evidence="2 3" key="1">
    <citation type="submission" date="2018-09" db="EMBL/GenBank/DDBJ databases">
        <title>Genomic Encyclopedia of Archaeal and Bacterial Type Strains, Phase II (KMG-II): from individual species to whole genera.</title>
        <authorList>
            <person name="Goeker M."/>
        </authorList>
    </citation>
    <scope>NUCLEOTIDE SEQUENCE [LARGE SCALE GENOMIC DNA]</scope>
    <source>
        <strain evidence="2 3">DSM 11458</strain>
    </source>
</reference>
<feature type="chain" id="PRO_5019053732" description="Curlin associated repeat-containing protein" evidence="1">
    <location>
        <begin position="22"/>
        <end position="185"/>
    </location>
</feature>
<accession>A0A420DKB3</accession>
<protein>
    <recommendedName>
        <fullName evidence="4">Curlin associated repeat-containing protein</fullName>
    </recommendedName>
</protein>
<keyword evidence="3" id="KW-1185">Reference proteome</keyword>
<sequence>MRLFRITALICGLLAAQGAQAQQFDFLIANASLEQIISGQQSAISAGVDGATGADVQTSTSIILQNGADNTSLNSITNSGGSAAAMLQSGDDNTASATILNSPQSRIAGVQIGDSNSMALTIAGGSENVLVGAQIGTANTLDIALVNSTGTTLTYGQLGQGVRGSVTFVNGAPGTQIRLGGETTQ</sequence>
<evidence type="ECO:0000256" key="1">
    <source>
        <dbReference type="SAM" id="SignalP"/>
    </source>
</evidence>
<name>A0A420DKB3_9RHOB</name>
<evidence type="ECO:0008006" key="4">
    <source>
        <dbReference type="Google" id="ProtNLM"/>
    </source>
</evidence>
<dbReference type="AlphaFoldDB" id="A0A420DKB3"/>
<dbReference type="RefSeq" id="WP_025061328.1">
    <property type="nucleotide sequence ID" value="NZ_RAQK01000002.1"/>
</dbReference>
<evidence type="ECO:0000313" key="2">
    <source>
        <dbReference type="EMBL" id="RKE94641.1"/>
    </source>
</evidence>
<evidence type="ECO:0000313" key="3">
    <source>
        <dbReference type="Proteomes" id="UP000284407"/>
    </source>
</evidence>
<feature type="signal peptide" evidence="1">
    <location>
        <begin position="1"/>
        <end position="21"/>
    </location>
</feature>
<dbReference type="Proteomes" id="UP000284407">
    <property type="component" value="Unassembled WGS sequence"/>
</dbReference>
<comment type="caution">
    <text evidence="2">The sequence shown here is derived from an EMBL/GenBank/DDBJ whole genome shotgun (WGS) entry which is preliminary data.</text>
</comment>
<gene>
    <name evidence="2" type="ORF">C8N30_3772</name>
</gene>
<organism evidence="2 3">
    <name type="scientific">Sulfitobacter guttiformis</name>
    <dbReference type="NCBI Taxonomy" id="74349"/>
    <lineage>
        <taxon>Bacteria</taxon>
        <taxon>Pseudomonadati</taxon>
        <taxon>Pseudomonadota</taxon>
        <taxon>Alphaproteobacteria</taxon>
        <taxon>Rhodobacterales</taxon>
        <taxon>Roseobacteraceae</taxon>
        <taxon>Sulfitobacter</taxon>
    </lineage>
</organism>
<dbReference type="STRING" id="1443111.Z949_682"/>
<keyword evidence="1" id="KW-0732">Signal</keyword>
<proteinExistence type="predicted"/>
<dbReference type="EMBL" id="RAQK01000002">
    <property type="protein sequence ID" value="RKE94641.1"/>
    <property type="molecule type" value="Genomic_DNA"/>
</dbReference>